<evidence type="ECO:0000256" key="4">
    <source>
        <dbReference type="ARBA" id="ARBA00022741"/>
    </source>
</evidence>
<evidence type="ECO:0000259" key="9">
    <source>
        <dbReference type="Pfam" id="PF23559"/>
    </source>
</evidence>
<keyword evidence="4" id="KW-0547">Nucleotide-binding</keyword>
<comment type="caution">
    <text evidence="12">The sequence shown here is derived from an EMBL/GenBank/DDBJ whole genome shotgun (WGS) entry which is preliminary data.</text>
</comment>
<evidence type="ECO:0000256" key="2">
    <source>
        <dbReference type="ARBA" id="ARBA00022614"/>
    </source>
</evidence>
<evidence type="ECO:0000256" key="5">
    <source>
        <dbReference type="ARBA" id="ARBA00022821"/>
    </source>
</evidence>
<dbReference type="InterPro" id="IPR027417">
    <property type="entry name" value="P-loop_NTPase"/>
</dbReference>
<accession>A0AAD8U0B5</accession>
<dbReference type="GO" id="GO:0005524">
    <property type="term" value="F:ATP binding"/>
    <property type="evidence" value="ECO:0007669"/>
    <property type="project" value="UniProtKB-KW"/>
</dbReference>
<dbReference type="FunFam" id="1.10.10.10:FF:000322">
    <property type="entry name" value="Probable disease resistance protein At1g63360"/>
    <property type="match status" value="1"/>
</dbReference>
<dbReference type="InterPro" id="IPR056789">
    <property type="entry name" value="LRR_R13L1-DRL21"/>
</dbReference>
<keyword evidence="3" id="KW-0677">Repeat</keyword>
<dbReference type="Proteomes" id="UP001231189">
    <property type="component" value="Unassembled WGS sequence"/>
</dbReference>
<dbReference type="AlphaFoldDB" id="A0AAD8U0B5"/>
<evidence type="ECO:0000259" key="8">
    <source>
        <dbReference type="Pfam" id="PF18052"/>
    </source>
</evidence>
<dbReference type="InterPro" id="IPR042197">
    <property type="entry name" value="Apaf_helical"/>
</dbReference>
<feature type="domain" description="Disease resistance N-terminal" evidence="8">
    <location>
        <begin position="13"/>
        <end position="100"/>
    </location>
</feature>
<dbReference type="InterPro" id="IPR032675">
    <property type="entry name" value="LRR_dom_sf"/>
</dbReference>
<dbReference type="InterPro" id="IPR055357">
    <property type="entry name" value="LRR_At1g61320_AtMIF1"/>
</dbReference>
<evidence type="ECO:0000313" key="12">
    <source>
        <dbReference type="EMBL" id="KAK1696551.1"/>
    </source>
</evidence>
<dbReference type="Pfam" id="PF23559">
    <property type="entry name" value="WHD_DRP"/>
    <property type="match status" value="1"/>
</dbReference>
<dbReference type="Gene3D" id="1.20.5.4130">
    <property type="match status" value="1"/>
</dbReference>
<dbReference type="Gene3D" id="3.80.10.10">
    <property type="entry name" value="Ribonuclease Inhibitor"/>
    <property type="match status" value="3"/>
</dbReference>
<evidence type="ECO:0000259" key="7">
    <source>
        <dbReference type="Pfam" id="PF00931"/>
    </source>
</evidence>
<reference evidence="12" key="1">
    <citation type="submission" date="2023-07" db="EMBL/GenBank/DDBJ databases">
        <title>A chromosome-level genome assembly of Lolium multiflorum.</title>
        <authorList>
            <person name="Chen Y."/>
            <person name="Copetti D."/>
            <person name="Kolliker R."/>
            <person name="Studer B."/>
        </authorList>
    </citation>
    <scope>NUCLEOTIDE SEQUENCE</scope>
    <source>
        <strain evidence="12">02402/16</strain>
        <tissue evidence="12">Leaf</tissue>
    </source>
</reference>
<dbReference type="Gene3D" id="1.10.8.430">
    <property type="entry name" value="Helical domain of apoptotic protease-activating factors"/>
    <property type="match status" value="1"/>
</dbReference>
<dbReference type="SUPFAM" id="SSF52058">
    <property type="entry name" value="L domain-like"/>
    <property type="match status" value="2"/>
</dbReference>
<dbReference type="Pfam" id="PF23622">
    <property type="entry name" value="LRR_At1g61320_AtMIF1"/>
    <property type="match status" value="1"/>
</dbReference>
<feature type="domain" description="NB-ARC" evidence="7">
    <location>
        <begin position="212"/>
        <end position="369"/>
    </location>
</feature>
<feature type="domain" description="R13L1/DRL21-like LRR repeat region" evidence="11">
    <location>
        <begin position="694"/>
        <end position="824"/>
    </location>
</feature>
<feature type="domain" description="At1g61320/AtMIF1 LRR" evidence="10">
    <location>
        <begin position="935"/>
        <end position="1082"/>
    </location>
</feature>
<proteinExistence type="inferred from homology"/>
<dbReference type="Gene3D" id="1.10.10.10">
    <property type="entry name" value="Winged helix-like DNA-binding domain superfamily/Winged helix DNA-binding domain"/>
    <property type="match status" value="1"/>
</dbReference>
<dbReference type="Gene3D" id="3.40.50.300">
    <property type="entry name" value="P-loop containing nucleotide triphosphate hydrolases"/>
    <property type="match status" value="1"/>
</dbReference>
<evidence type="ECO:0000259" key="11">
    <source>
        <dbReference type="Pfam" id="PF25019"/>
    </source>
</evidence>
<keyword evidence="2" id="KW-0433">Leucine-rich repeat</keyword>
<dbReference type="InterPro" id="IPR041118">
    <property type="entry name" value="Rx_N"/>
</dbReference>
<dbReference type="SUPFAM" id="SSF52540">
    <property type="entry name" value="P-loop containing nucleoside triphosphate hydrolases"/>
    <property type="match status" value="1"/>
</dbReference>
<dbReference type="Pfam" id="PF25019">
    <property type="entry name" value="LRR_R13L1-DRL21"/>
    <property type="match status" value="1"/>
</dbReference>
<dbReference type="PANTHER" id="PTHR36766">
    <property type="entry name" value="PLANT BROAD-SPECTRUM MILDEW RESISTANCE PROTEIN RPW8"/>
    <property type="match status" value="1"/>
</dbReference>
<dbReference type="InterPro" id="IPR036388">
    <property type="entry name" value="WH-like_DNA-bd_sf"/>
</dbReference>
<dbReference type="GO" id="GO:0042742">
    <property type="term" value="P:defense response to bacterium"/>
    <property type="evidence" value="ECO:0007669"/>
    <property type="project" value="UniProtKB-ARBA"/>
</dbReference>
<evidence type="ECO:0000256" key="6">
    <source>
        <dbReference type="ARBA" id="ARBA00022840"/>
    </source>
</evidence>
<dbReference type="EMBL" id="JAUUTY010000001">
    <property type="protein sequence ID" value="KAK1696551.1"/>
    <property type="molecule type" value="Genomic_DNA"/>
</dbReference>
<name>A0AAD8U0B5_LOLMU</name>
<gene>
    <name evidence="12" type="ORF">QYE76_013248</name>
</gene>
<evidence type="ECO:0000313" key="13">
    <source>
        <dbReference type="Proteomes" id="UP001231189"/>
    </source>
</evidence>
<dbReference type="InterPro" id="IPR058922">
    <property type="entry name" value="WHD_DRP"/>
</dbReference>
<keyword evidence="13" id="KW-1185">Reference proteome</keyword>
<dbReference type="InterPro" id="IPR002182">
    <property type="entry name" value="NB-ARC"/>
</dbReference>
<dbReference type="GO" id="GO:0009626">
    <property type="term" value="P:plant-type hypersensitive response"/>
    <property type="evidence" value="ECO:0007669"/>
    <property type="project" value="UniProtKB-ARBA"/>
</dbReference>
<sequence length="1121" mass="125627">MAEMVAGWLVCPVIRIVVDKAKSCAADRMRWLNGGVPDALMQLDWTLTELRTVARAVELSRGARGNGGRDLDRWLLQLKDAVHEADEVVDEFEYRSLRPDGGKVDRARSSLVKFGKQLSGTDEPLNRLKAVIEKLVGIKASSGRLMQAAGLEASLSGELSGRHPTWEDPDTGSLLEDGEVFGRDAERKEMVSWLVATGPPHCPDRRAAAVPVAAIMGLGGMGKTTLARVLLHDDSVKKAFGLVMWVCPGATYHKVELVKQILQSAGVQVPDNMKNFAVLQKQLGEAVSRKRFLLVLDNVWNRGNMDEYMWSEVLAPLKFGNPGTGSKIMVTTRKKIVATSLNASKQVMLGGLAFPDVWSLFTRIAFGNDSVDKHPALHAIGEQLVRKLKGLPLAARVVGGMLKSTRSIREWKRISEMESYDSVSLTLELCYRNLQEHLQPCFAICSIFPKNWRFKRDKLVKIWMALDFIQPADGRKLEDVGKEYFDQLVDGSFFHERKEGHQNYYYIHDLMHDMAENVSRIDCARVENVDDKQISSTVRHLSVTGEAVTHLKGRCHLDRLRTFIILKQSSSSLAQLPDDILKELKGVRVLGLDGCGMVDLSDKIGQLIHLRYLALCKTITRLPQSLTKLFLLQTLSIPKRCRLEEFPKDMRNLKYLRHLDMDRASTSKVVGIGELIHLQGSIEFHVKREKGHTLEDLNDMNDLCRKLHIKNLDVVASEQEACKAGLRNKHGLKVLELEWNSTVKSDPSVDADVLEGLEPHPHVEEVRIRRYHGNTPPRWLNMSFRKDSKLCLLKSLYLINCRKWEVLPPLGQLPCLKVLHLKEMCALKQIGSEFYGVKLIAFPCLTDLEFDDMPLWAEWTKADNTINNVFPKLRKLNLLNCPKLVKVPPFSLSIRKVTVRNTGFVSHMKLSFSSSSKACNAALETCSTSILTDGLLHQQQAEAISVLTLRHCQGVKFEELQGLTSLKKLQISHLDITDEQLGTCLQGLQSLTNLEIDNCSNITSLPHVENPSGLTTLHIRQCSELSSLHSLPNLAALESMSIENCSKLTVESFPTDFSRLGSLKKLNIMCCTELESLPSGFPSSLQVLDLIGCKPALLNQLQLKDGPEWDKVARVPIKRIH</sequence>
<evidence type="ECO:0000256" key="1">
    <source>
        <dbReference type="ARBA" id="ARBA00008894"/>
    </source>
</evidence>
<dbReference type="GO" id="GO:0002758">
    <property type="term" value="P:innate immune response-activating signaling pathway"/>
    <property type="evidence" value="ECO:0007669"/>
    <property type="project" value="UniProtKB-ARBA"/>
</dbReference>
<evidence type="ECO:0000256" key="3">
    <source>
        <dbReference type="ARBA" id="ARBA00022737"/>
    </source>
</evidence>
<comment type="similarity">
    <text evidence="1">Belongs to the disease resistance NB-LRR family.</text>
</comment>
<dbReference type="PANTHER" id="PTHR36766:SF40">
    <property type="entry name" value="DISEASE RESISTANCE PROTEIN RGA3"/>
    <property type="match status" value="1"/>
</dbReference>
<feature type="domain" description="Disease resistance protein winged helix" evidence="9">
    <location>
        <begin position="447"/>
        <end position="515"/>
    </location>
</feature>
<organism evidence="12 13">
    <name type="scientific">Lolium multiflorum</name>
    <name type="common">Italian ryegrass</name>
    <name type="synonym">Lolium perenne subsp. multiflorum</name>
    <dbReference type="NCBI Taxonomy" id="4521"/>
    <lineage>
        <taxon>Eukaryota</taxon>
        <taxon>Viridiplantae</taxon>
        <taxon>Streptophyta</taxon>
        <taxon>Embryophyta</taxon>
        <taxon>Tracheophyta</taxon>
        <taxon>Spermatophyta</taxon>
        <taxon>Magnoliopsida</taxon>
        <taxon>Liliopsida</taxon>
        <taxon>Poales</taxon>
        <taxon>Poaceae</taxon>
        <taxon>BOP clade</taxon>
        <taxon>Pooideae</taxon>
        <taxon>Poodae</taxon>
        <taxon>Poeae</taxon>
        <taxon>Poeae Chloroplast Group 2 (Poeae type)</taxon>
        <taxon>Loliodinae</taxon>
        <taxon>Loliinae</taxon>
        <taxon>Lolium</taxon>
    </lineage>
</organism>
<dbReference type="Pfam" id="PF18052">
    <property type="entry name" value="Rx_N"/>
    <property type="match status" value="1"/>
</dbReference>
<dbReference type="PRINTS" id="PR00364">
    <property type="entry name" value="DISEASERSIST"/>
</dbReference>
<keyword evidence="6" id="KW-0067">ATP-binding</keyword>
<dbReference type="GO" id="GO:0043531">
    <property type="term" value="F:ADP binding"/>
    <property type="evidence" value="ECO:0007669"/>
    <property type="project" value="InterPro"/>
</dbReference>
<dbReference type="Pfam" id="PF00931">
    <property type="entry name" value="NB-ARC"/>
    <property type="match status" value="1"/>
</dbReference>
<keyword evidence="5" id="KW-0611">Plant defense</keyword>
<evidence type="ECO:0000259" key="10">
    <source>
        <dbReference type="Pfam" id="PF23622"/>
    </source>
</evidence>
<protein>
    <submittedName>
        <fullName evidence="12">Uncharacterized protein</fullName>
    </submittedName>
</protein>